<organism evidence="2 3">
    <name type="scientific">Ophiocordyceps australis</name>
    <dbReference type="NCBI Taxonomy" id="1399860"/>
    <lineage>
        <taxon>Eukaryota</taxon>
        <taxon>Fungi</taxon>
        <taxon>Dikarya</taxon>
        <taxon>Ascomycota</taxon>
        <taxon>Pezizomycotina</taxon>
        <taxon>Sordariomycetes</taxon>
        <taxon>Hypocreomycetidae</taxon>
        <taxon>Hypocreales</taxon>
        <taxon>Ophiocordycipitaceae</taxon>
        <taxon>Ophiocordyceps</taxon>
    </lineage>
</organism>
<name>A0A2C5YGE4_9HYPO</name>
<accession>A0A2C5YGE4</accession>
<dbReference type="OrthoDB" id="6017at2759"/>
<reference evidence="2 3" key="1">
    <citation type="submission" date="2017-06" db="EMBL/GenBank/DDBJ databases">
        <title>Ant-infecting Ophiocordyceps genomes reveal a high diversity of potential behavioral manipulation genes and a possible major role for enterotoxins.</title>
        <authorList>
            <person name="De Bekker C."/>
            <person name="Evans H.C."/>
            <person name="Brachmann A."/>
            <person name="Hughes D.P."/>
        </authorList>
    </citation>
    <scope>NUCLEOTIDE SEQUENCE [LARGE SCALE GENOMIC DNA]</scope>
    <source>
        <strain evidence="2 3">1348a</strain>
    </source>
</reference>
<gene>
    <name evidence="2" type="ORF">CDD82_422</name>
</gene>
<dbReference type="AlphaFoldDB" id="A0A2C5YGE4"/>
<comment type="caution">
    <text evidence="2">The sequence shown here is derived from an EMBL/GenBank/DDBJ whole genome shotgun (WGS) entry which is preliminary data.</text>
</comment>
<evidence type="ECO:0000313" key="2">
    <source>
        <dbReference type="EMBL" id="PHH68585.1"/>
    </source>
</evidence>
<protein>
    <recommendedName>
        <fullName evidence="1">RSC4 Ig-like domain-containing protein</fullName>
    </recommendedName>
</protein>
<dbReference type="InterPro" id="IPR054551">
    <property type="entry name" value="RSC4_Ig-like"/>
</dbReference>
<dbReference type="Pfam" id="PF22994">
    <property type="entry name" value="RSC4_Ig_like"/>
    <property type="match status" value="1"/>
</dbReference>
<evidence type="ECO:0000259" key="1">
    <source>
        <dbReference type="Pfam" id="PF22994"/>
    </source>
</evidence>
<sequence>MAPVVAQSARMLAPAMHPQPVPPMAMHPQAQPAMAMTNGYVEHRRLRRPGKGFNDALMSRLRIQLHPSIQADRRDVAVVHPSPVEPYQSTTVNLPAHHSRVFVVLMLPDFLWDREYSLWVLVDRQPLKPCMHPLPNQLPQERTFELMLRPGVNVIEAHLVAAVPAPERVPGGPEVDLEVFTVFTNLMRP</sequence>
<dbReference type="EMBL" id="NJEU01001099">
    <property type="protein sequence ID" value="PHH68585.1"/>
    <property type="molecule type" value="Genomic_DNA"/>
</dbReference>
<proteinExistence type="predicted"/>
<feature type="domain" description="RSC4 Ig-like" evidence="1">
    <location>
        <begin position="44"/>
        <end position="188"/>
    </location>
</feature>
<keyword evidence="3" id="KW-1185">Reference proteome</keyword>
<evidence type="ECO:0000313" key="3">
    <source>
        <dbReference type="Proteomes" id="UP000224854"/>
    </source>
</evidence>
<dbReference type="Proteomes" id="UP000224854">
    <property type="component" value="Unassembled WGS sequence"/>
</dbReference>